<reference evidence="2" key="1">
    <citation type="submission" date="2022-05" db="EMBL/GenBank/DDBJ databases">
        <authorList>
            <person name="Park J.-S."/>
        </authorList>
    </citation>
    <scope>NUCLEOTIDE SEQUENCE</scope>
    <source>
        <strain evidence="2">2012CJ41-6</strain>
    </source>
</reference>
<dbReference type="PROSITE" id="PS51186">
    <property type="entry name" value="GNAT"/>
    <property type="match status" value="1"/>
</dbReference>
<protein>
    <submittedName>
        <fullName evidence="2">GNAT family N-acetyltransferase</fullName>
    </submittedName>
</protein>
<name>A0ABT0PYX4_9RHOB</name>
<sequence length="167" mass="19074">MTDVITTQRLVLRRFRRGDAAELVDLLNNLEVVRWLTRVPYPYRLDHALDFIENVATRDLNACAILKDQKLVGTISVGEELGYWIGQPYWNRGYVTEAARAMVARYFESQDADLPSGYHLGNERSCAVLTNLGFRPTGRRCALSEPLQRDVIIQNMVLTRACWEAAQ</sequence>
<gene>
    <name evidence="2" type="ORF">M3P21_01120</name>
</gene>
<accession>A0ABT0PYX4</accession>
<dbReference type="RefSeq" id="WP_249706112.1">
    <property type="nucleotide sequence ID" value="NZ_JAMFMB010000001.1"/>
</dbReference>
<organism evidence="2 3">
    <name type="scientific">Ruegeria spongiae</name>
    <dbReference type="NCBI Taxonomy" id="2942209"/>
    <lineage>
        <taxon>Bacteria</taxon>
        <taxon>Pseudomonadati</taxon>
        <taxon>Pseudomonadota</taxon>
        <taxon>Alphaproteobacteria</taxon>
        <taxon>Rhodobacterales</taxon>
        <taxon>Roseobacteraceae</taxon>
        <taxon>Ruegeria</taxon>
    </lineage>
</organism>
<dbReference type="SUPFAM" id="SSF55729">
    <property type="entry name" value="Acyl-CoA N-acyltransferases (Nat)"/>
    <property type="match status" value="1"/>
</dbReference>
<dbReference type="Proteomes" id="UP001203880">
    <property type="component" value="Unassembled WGS sequence"/>
</dbReference>
<dbReference type="Gene3D" id="3.40.630.30">
    <property type="match status" value="1"/>
</dbReference>
<keyword evidence="3" id="KW-1185">Reference proteome</keyword>
<proteinExistence type="predicted"/>
<comment type="caution">
    <text evidence="2">The sequence shown here is derived from an EMBL/GenBank/DDBJ whole genome shotgun (WGS) entry which is preliminary data.</text>
</comment>
<feature type="domain" description="N-acetyltransferase" evidence="1">
    <location>
        <begin position="10"/>
        <end position="152"/>
    </location>
</feature>
<evidence type="ECO:0000313" key="3">
    <source>
        <dbReference type="Proteomes" id="UP001203880"/>
    </source>
</evidence>
<dbReference type="PANTHER" id="PTHR43792">
    <property type="entry name" value="GNAT FAMILY, PUTATIVE (AFU_ORTHOLOGUE AFUA_3G00765)-RELATED-RELATED"/>
    <property type="match status" value="1"/>
</dbReference>
<evidence type="ECO:0000259" key="1">
    <source>
        <dbReference type="PROSITE" id="PS51186"/>
    </source>
</evidence>
<evidence type="ECO:0000313" key="2">
    <source>
        <dbReference type="EMBL" id="MCL6282118.1"/>
    </source>
</evidence>
<dbReference type="Pfam" id="PF13302">
    <property type="entry name" value="Acetyltransf_3"/>
    <property type="match status" value="1"/>
</dbReference>
<dbReference type="EMBL" id="JAMFMB010000001">
    <property type="protein sequence ID" value="MCL6282118.1"/>
    <property type="molecule type" value="Genomic_DNA"/>
</dbReference>
<dbReference type="InterPro" id="IPR016181">
    <property type="entry name" value="Acyl_CoA_acyltransferase"/>
</dbReference>
<dbReference type="InterPro" id="IPR051531">
    <property type="entry name" value="N-acetyltransferase"/>
</dbReference>
<dbReference type="InterPro" id="IPR000182">
    <property type="entry name" value="GNAT_dom"/>
</dbReference>